<dbReference type="EMBL" id="QFOT01000019">
    <property type="protein sequence ID" value="PZP56639.1"/>
    <property type="molecule type" value="Genomic_DNA"/>
</dbReference>
<evidence type="ECO:0000313" key="2">
    <source>
        <dbReference type="Proteomes" id="UP000249739"/>
    </source>
</evidence>
<reference evidence="1 2" key="1">
    <citation type="submission" date="2017-08" db="EMBL/GenBank/DDBJ databases">
        <title>Infants hospitalized years apart are colonized by the same room-sourced microbial strains.</title>
        <authorList>
            <person name="Brooks B."/>
            <person name="Olm M.R."/>
            <person name="Firek B.A."/>
            <person name="Baker R."/>
            <person name="Thomas B.C."/>
            <person name="Morowitz M.J."/>
            <person name="Banfield J.F."/>
        </authorList>
    </citation>
    <scope>NUCLEOTIDE SEQUENCE [LARGE SCALE GENOMIC DNA]</scope>
    <source>
        <strain evidence="1">S2_006_000_R2_64</strain>
    </source>
</reference>
<comment type="caution">
    <text evidence="1">The sequence shown here is derived from an EMBL/GenBank/DDBJ whole genome shotgun (WGS) entry which is preliminary data.</text>
</comment>
<proteinExistence type="predicted"/>
<protein>
    <submittedName>
        <fullName evidence="1">Uncharacterized protein</fullName>
    </submittedName>
</protein>
<accession>A0A2W5HSM7</accession>
<gene>
    <name evidence="1" type="ORF">DI586_02965</name>
</gene>
<sequence length="66" mass="7345">MFHSPSEKRPSGRQTMTNPFCISQKAAPDLAKPDLVKMVISPPDLRSRNQFVKSASNWKATLCANI</sequence>
<dbReference type="Proteomes" id="UP000249739">
    <property type="component" value="Unassembled WGS sequence"/>
</dbReference>
<organism evidence="1 2">
    <name type="scientific">Micavibrio aeruginosavorus</name>
    <dbReference type="NCBI Taxonomy" id="349221"/>
    <lineage>
        <taxon>Bacteria</taxon>
        <taxon>Pseudomonadati</taxon>
        <taxon>Bdellovibrionota</taxon>
        <taxon>Bdellovibrionia</taxon>
        <taxon>Bdellovibrionales</taxon>
        <taxon>Pseudobdellovibrionaceae</taxon>
        <taxon>Micavibrio</taxon>
    </lineage>
</organism>
<evidence type="ECO:0000313" key="1">
    <source>
        <dbReference type="EMBL" id="PZP56639.1"/>
    </source>
</evidence>
<name>A0A2W5HSM7_9BACT</name>
<dbReference type="AlphaFoldDB" id="A0A2W5HSM7"/>